<evidence type="ECO:0000256" key="6">
    <source>
        <dbReference type="ARBA" id="ARBA00048539"/>
    </source>
</evidence>
<evidence type="ECO:0000256" key="3">
    <source>
        <dbReference type="ARBA" id="ARBA00022694"/>
    </source>
</evidence>
<comment type="caution">
    <text evidence="10">The sequence shown here is derived from an EMBL/GenBank/DDBJ whole genome shotgun (WGS) entry which is preliminary data.</text>
</comment>
<keyword evidence="11" id="KW-1185">Reference proteome</keyword>
<comment type="function">
    <text evidence="7">Ligates lysine onto the cytidine present at position 34 of the AUA codon-specific tRNA(Ile) that contains the anticodon CAU, in an ATP-dependent manner. Cytidine is converted to lysidine, thus changing the amino acid specificity of the tRNA from methionine to isoleucine.</text>
</comment>
<evidence type="ECO:0000256" key="2">
    <source>
        <dbReference type="ARBA" id="ARBA00022598"/>
    </source>
</evidence>
<dbReference type="SUPFAM" id="SSF82829">
    <property type="entry name" value="MesJ substrate recognition domain-like"/>
    <property type="match status" value="1"/>
</dbReference>
<evidence type="ECO:0000256" key="4">
    <source>
        <dbReference type="ARBA" id="ARBA00022741"/>
    </source>
</evidence>
<comment type="subcellular location">
    <subcellularLocation>
        <location evidence="7">Cytoplasm</location>
    </subcellularLocation>
</comment>
<dbReference type="PANTHER" id="PTHR43033">
    <property type="entry name" value="TRNA(ILE)-LYSIDINE SYNTHASE-RELATED"/>
    <property type="match status" value="1"/>
</dbReference>
<dbReference type="EC" id="6.3.4.19" evidence="7"/>
<evidence type="ECO:0000259" key="9">
    <source>
        <dbReference type="Pfam" id="PF09179"/>
    </source>
</evidence>
<keyword evidence="3 7" id="KW-0819">tRNA processing</keyword>
<dbReference type="CDD" id="cd01992">
    <property type="entry name" value="TilS_N"/>
    <property type="match status" value="1"/>
</dbReference>
<evidence type="ECO:0000256" key="1">
    <source>
        <dbReference type="ARBA" id="ARBA00022490"/>
    </source>
</evidence>
<evidence type="ECO:0000259" key="8">
    <source>
        <dbReference type="Pfam" id="PF01171"/>
    </source>
</evidence>
<sequence length="325" mass="33601">MDRPGALSGRSRAQQELIGAVRGFASTRLSGPAVCVGLSGGADSLALTAAAVRAGLQVTALVVDHRLQAGSADVAERAAATARELGAQAQLLPVDVTGGGGPEAAARTARRAALRAAAGNRPVLLGHTLDDQAETVLLGLGRGSGARSLAAMAAWTPPWGRPLLRVRRAQTRQACIDWGLTWWDDPHNDDPRFTRVRLRHEALPLLDDILGGAAEALARTADQIRADADALDAMSAELAETATVPDGLAVVPLAAAPAALRTRVLRRWLVAAGAPAPASRVIGAVDALVTDWRGQGPVAVGGDTDDRLAVVREAAGILVLRRLAR</sequence>
<evidence type="ECO:0000313" key="10">
    <source>
        <dbReference type="EMBL" id="GAA3954972.1"/>
    </source>
</evidence>
<keyword evidence="1 7" id="KW-0963">Cytoplasm</keyword>
<dbReference type="InterPro" id="IPR012094">
    <property type="entry name" value="tRNA_Ile_lys_synt"/>
</dbReference>
<feature type="binding site" evidence="7">
    <location>
        <begin position="39"/>
        <end position="44"/>
    </location>
    <ligand>
        <name>ATP</name>
        <dbReference type="ChEBI" id="CHEBI:30616"/>
    </ligand>
</feature>
<evidence type="ECO:0000313" key="11">
    <source>
        <dbReference type="Proteomes" id="UP001418444"/>
    </source>
</evidence>
<protein>
    <recommendedName>
        <fullName evidence="7">tRNA(Ile)-lysidine synthase</fullName>
        <ecNumber evidence="7">6.3.4.19</ecNumber>
    </recommendedName>
    <alternativeName>
        <fullName evidence="7">tRNA(Ile)-2-lysyl-cytidine synthase</fullName>
    </alternativeName>
    <alternativeName>
        <fullName evidence="7">tRNA(Ile)-lysidine synthetase</fullName>
    </alternativeName>
</protein>
<dbReference type="EMBL" id="BAAAZW010000003">
    <property type="protein sequence ID" value="GAA3954972.1"/>
    <property type="molecule type" value="Genomic_DNA"/>
</dbReference>
<comment type="catalytic activity">
    <reaction evidence="6 7">
        <text>cytidine(34) in tRNA(Ile2) + L-lysine + ATP = lysidine(34) in tRNA(Ile2) + AMP + diphosphate + H(+)</text>
        <dbReference type="Rhea" id="RHEA:43744"/>
        <dbReference type="Rhea" id="RHEA-COMP:10625"/>
        <dbReference type="Rhea" id="RHEA-COMP:10670"/>
        <dbReference type="ChEBI" id="CHEBI:15378"/>
        <dbReference type="ChEBI" id="CHEBI:30616"/>
        <dbReference type="ChEBI" id="CHEBI:32551"/>
        <dbReference type="ChEBI" id="CHEBI:33019"/>
        <dbReference type="ChEBI" id="CHEBI:82748"/>
        <dbReference type="ChEBI" id="CHEBI:83665"/>
        <dbReference type="ChEBI" id="CHEBI:456215"/>
        <dbReference type="EC" id="6.3.4.19"/>
    </reaction>
</comment>
<dbReference type="Pfam" id="PF09179">
    <property type="entry name" value="TilS"/>
    <property type="match status" value="1"/>
</dbReference>
<dbReference type="InterPro" id="IPR015262">
    <property type="entry name" value="tRNA_Ile_lys_synt_subst-bd"/>
</dbReference>
<keyword evidence="4 7" id="KW-0547">Nucleotide-binding</keyword>
<feature type="domain" description="tRNA(Ile)-lysidine/2-thiocytidine synthase N-terminal" evidence="8">
    <location>
        <begin position="34"/>
        <end position="201"/>
    </location>
</feature>
<dbReference type="SUPFAM" id="SSF52402">
    <property type="entry name" value="Adenine nucleotide alpha hydrolases-like"/>
    <property type="match status" value="1"/>
</dbReference>
<dbReference type="Proteomes" id="UP001418444">
    <property type="component" value="Unassembled WGS sequence"/>
</dbReference>
<keyword evidence="5 7" id="KW-0067">ATP-binding</keyword>
<dbReference type="RefSeq" id="WP_425552990.1">
    <property type="nucleotide sequence ID" value="NZ_BAAAZW010000003.1"/>
</dbReference>
<dbReference type="HAMAP" id="MF_01161">
    <property type="entry name" value="tRNA_Ile_lys_synt"/>
    <property type="match status" value="1"/>
</dbReference>
<reference evidence="11" key="1">
    <citation type="journal article" date="2019" name="Int. J. Syst. Evol. Microbiol.">
        <title>The Global Catalogue of Microorganisms (GCM) 10K type strain sequencing project: providing services to taxonomists for standard genome sequencing and annotation.</title>
        <authorList>
            <consortium name="The Broad Institute Genomics Platform"/>
            <consortium name="The Broad Institute Genome Sequencing Center for Infectious Disease"/>
            <person name="Wu L."/>
            <person name="Ma J."/>
        </authorList>
    </citation>
    <scope>NUCLEOTIDE SEQUENCE [LARGE SCALE GENOMIC DNA]</scope>
    <source>
        <strain evidence="11">JCM 16923</strain>
    </source>
</reference>
<dbReference type="Pfam" id="PF01171">
    <property type="entry name" value="ATP_bind_3"/>
    <property type="match status" value="1"/>
</dbReference>
<dbReference type="Gene3D" id="1.20.59.20">
    <property type="match status" value="1"/>
</dbReference>
<keyword evidence="2 7" id="KW-0436">Ligase</keyword>
<organism evidence="10 11">
    <name type="scientific">Gordonia caeni</name>
    <dbReference type="NCBI Taxonomy" id="1007097"/>
    <lineage>
        <taxon>Bacteria</taxon>
        <taxon>Bacillati</taxon>
        <taxon>Actinomycetota</taxon>
        <taxon>Actinomycetes</taxon>
        <taxon>Mycobacteriales</taxon>
        <taxon>Gordoniaceae</taxon>
        <taxon>Gordonia</taxon>
    </lineage>
</organism>
<comment type="similarity">
    <text evidence="7">Belongs to the tRNA(Ile)-lysidine synthase family.</text>
</comment>
<dbReference type="Gene3D" id="3.40.50.620">
    <property type="entry name" value="HUPs"/>
    <property type="match status" value="1"/>
</dbReference>
<dbReference type="InterPro" id="IPR012795">
    <property type="entry name" value="tRNA_Ile_lys_synt_N"/>
</dbReference>
<evidence type="ECO:0000256" key="5">
    <source>
        <dbReference type="ARBA" id="ARBA00022840"/>
    </source>
</evidence>
<dbReference type="PANTHER" id="PTHR43033:SF1">
    <property type="entry name" value="TRNA(ILE)-LYSIDINE SYNTHASE-RELATED"/>
    <property type="match status" value="1"/>
</dbReference>
<feature type="domain" description="tRNA(Ile)-lysidine synthase substrate-binding" evidence="9">
    <location>
        <begin position="248"/>
        <end position="302"/>
    </location>
</feature>
<comment type="domain">
    <text evidence="7">The N-terminal region contains the highly conserved SGGXDS motif, predicted to be a P-loop motif involved in ATP binding.</text>
</comment>
<dbReference type="InterPro" id="IPR011063">
    <property type="entry name" value="TilS/TtcA_N"/>
</dbReference>
<name>A0ABP7NWN6_9ACTN</name>
<accession>A0ABP7NWN6</accession>
<gene>
    <name evidence="7 10" type="primary">tilS</name>
    <name evidence="10" type="ORF">GCM10022231_11890</name>
</gene>
<dbReference type="NCBIfam" id="TIGR02432">
    <property type="entry name" value="lysidine_TilS_N"/>
    <property type="match status" value="1"/>
</dbReference>
<proteinExistence type="inferred from homology"/>
<evidence type="ECO:0000256" key="7">
    <source>
        <dbReference type="HAMAP-Rule" id="MF_01161"/>
    </source>
</evidence>
<dbReference type="InterPro" id="IPR014729">
    <property type="entry name" value="Rossmann-like_a/b/a_fold"/>
</dbReference>